<protein>
    <submittedName>
        <fullName evidence="3">Uncharacterized protein</fullName>
    </submittedName>
</protein>
<evidence type="ECO:0000256" key="1">
    <source>
        <dbReference type="SAM" id="Coils"/>
    </source>
</evidence>
<feature type="region of interest" description="Disordered" evidence="2">
    <location>
        <begin position="1"/>
        <end position="31"/>
    </location>
</feature>
<keyword evidence="1" id="KW-0175">Coiled coil</keyword>
<organism evidence="3 4">
    <name type="scientific">Apiospora arundinis</name>
    <dbReference type="NCBI Taxonomy" id="335852"/>
    <lineage>
        <taxon>Eukaryota</taxon>
        <taxon>Fungi</taxon>
        <taxon>Dikarya</taxon>
        <taxon>Ascomycota</taxon>
        <taxon>Pezizomycotina</taxon>
        <taxon>Sordariomycetes</taxon>
        <taxon>Xylariomycetidae</taxon>
        <taxon>Amphisphaeriales</taxon>
        <taxon>Apiosporaceae</taxon>
        <taxon>Apiospora</taxon>
    </lineage>
</organism>
<accession>A0ABR2JQH4</accession>
<gene>
    <name evidence="3" type="ORF">PGQ11_001529</name>
</gene>
<reference evidence="3 4" key="1">
    <citation type="journal article" date="2024" name="IMA Fungus">
        <title>Apiospora arundinis, a panoply of carbohydrate-active enzymes and secondary metabolites.</title>
        <authorList>
            <person name="Sorensen T."/>
            <person name="Petersen C."/>
            <person name="Muurmann A.T."/>
            <person name="Christiansen J.V."/>
            <person name="Brundto M.L."/>
            <person name="Overgaard C.K."/>
            <person name="Boysen A.T."/>
            <person name="Wollenberg R.D."/>
            <person name="Larsen T.O."/>
            <person name="Sorensen J.L."/>
            <person name="Nielsen K.L."/>
            <person name="Sondergaard T.E."/>
        </authorList>
    </citation>
    <scope>NUCLEOTIDE SEQUENCE [LARGE SCALE GENOMIC DNA]</scope>
    <source>
        <strain evidence="3 4">AAU 773</strain>
    </source>
</reference>
<name>A0ABR2JQH4_9PEZI</name>
<evidence type="ECO:0000313" key="3">
    <source>
        <dbReference type="EMBL" id="KAK8880235.1"/>
    </source>
</evidence>
<comment type="caution">
    <text evidence="3">The sequence shown here is derived from an EMBL/GenBank/DDBJ whole genome shotgun (WGS) entry which is preliminary data.</text>
</comment>
<sequence length="300" mass="33832">MASTMNSQALTKKPRGDPAKRHGRQGKSAARPDASTCQCQLIKEFRFETCGHTELQRGGPPPYCLLNGCCAEVGDVRKLLYLVGPGPHSNRDAVGECLQCHAKRVYLVTHPDASKADLRNETRRAMKQSRLMQEQKACEALLATSEAKIKHPSKVRRAHIVDRVEKAMHYLVLQKYLPIGGPLQHDPDILYRLAAEVYDICQRLGPEADRLMSTFGQVVTASHEEWASHLYNYVRACDVRLSSVYIEAFTAQKQQNEALRAAHKQRNKQLQEAYLRDQKELEGIQRERKAEISPPGIHEG</sequence>
<dbReference type="EMBL" id="JAPCWZ010000001">
    <property type="protein sequence ID" value="KAK8880235.1"/>
    <property type="molecule type" value="Genomic_DNA"/>
</dbReference>
<evidence type="ECO:0000313" key="4">
    <source>
        <dbReference type="Proteomes" id="UP001390339"/>
    </source>
</evidence>
<dbReference type="Proteomes" id="UP001390339">
    <property type="component" value="Unassembled WGS sequence"/>
</dbReference>
<feature type="compositionally biased region" description="Polar residues" evidence="2">
    <location>
        <begin position="1"/>
        <end position="10"/>
    </location>
</feature>
<keyword evidence="4" id="KW-1185">Reference proteome</keyword>
<proteinExistence type="predicted"/>
<feature type="coiled-coil region" evidence="1">
    <location>
        <begin position="253"/>
        <end position="287"/>
    </location>
</feature>
<evidence type="ECO:0000256" key="2">
    <source>
        <dbReference type="SAM" id="MobiDB-lite"/>
    </source>
</evidence>